<evidence type="ECO:0000313" key="2">
    <source>
        <dbReference type="EMBL" id="SHJ19744.1"/>
    </source>
</evidence>
<accession>A0A1M6HC68</accession>
<organism evidence="2 3">
    <name type="scientific">Malonomonas rubra DSM 5091</name>
    <dbReference type="NCBI Taxonomy" id="1122189"/>
    <lineage>
        <taxon>Bacteria</taxon>
        <taxon>Pseudomonadati</taxon>
        <taxon>Thermodesulfobacteriota</taxon>
        <taxon>Desulfuromonadia</taxon>
        <taxon>Desulfuromonadales</taxon>
        <taxon>Geopsychrobacteraceae</taxon>
        <taxon>Malonomonas</taxon>
    </lineage>
</organism>
<keyword evidence="1" id="KW-0472">Membrane</keyword>
<evidence type="ECO:0000256" key="1">
    <source>
        <dbReference type="SAM" id="Phobius"/>
    </source>
</evidence>
<reference evidence="2 3" key="1">
    <citation type="submission" date="2016-11" db="EMBL/GenBank/DDBJ databases">
        <authorList>
            <person name="Jaros S."/>
            <person name="Januszkiewicz K."/>
            <person name="Wedrychowicz H."/>
        </authorList>
    </citation>
    <scope>NUCLEOTIDE SEQUENCE [LARGE SCALE GENOMIC DNA]</scope>
    <source>
        <strain evidence="2 3">DSM 5091</strain>
    </source>
</reference>
<dbReference type="AlphaFoldDB" id="A0A1M6HC68"/>
<proteinExistence type="predicted"/>
<dbReference type="EMBL" id="FQZT01000005">
    <property type="protein sequence ID" value="SHJ19744.1"/>
    <property type="molecule type" value="Genomic_DNA"/>
</dbReference>
<sequence>MMAILTGPLALLCFYLAVICFRRNFKKQAYVIGGFAVFFFALTLIMVGAGYYTWASLDAGAI</sequence>
<keyword evidence="3" id="KW-1185">Reference proteome</keyword>
<dbReference type="STRING" id="1122189.SAMN02745165_01778"/>
<name>A0A1M6HC68_MALRU</name>
<keyword evidence="1" id="KW-0812">Transmembrane</keyword>
<dbReference type="RefSeq" id="WP_072907997.1">
    <property type="nucleotide sequence ID" value="NZ_FQZT01000005.1"/>
</dbReference>
<dbReference type="Proteomes" id="UP000184171">
    <property type="component" value="Unassembled WGS sequence"/>
</dbReference>
<gene>
    <name evidence="2" type="ORF">SAMN02745165_01778</name>
</gene>
<protein>
    <submittedName>
        <fullName evidence="2">Uncharacterized protein</fullName>
    </submittedName>
</protein>
<feature type="transmembrane region" description="Helical" evidence="1">
    <location>
        <begin position="32"/>
        <end position="54"/>
    </location>
</feature>
<keyword evidence="1" id="KW-1133">Transmembrane helix</keyword>
<evidence type="ECO:0000313" key="3">
    <source>
        <dbReference type="Proteomes" id="UP000184171"/>
    </source>
</evidence>